<keyword evidence="5" id="KW-0804">Transcription</keyword>
<dbReference type="NCBIfam" id="TIGR02937">
    <property type="entry name" value="sigma70-ECF"/>
    <property type="match status" value="1"/>
</dbReference>
<dbReference type="RefSeq" id="WP_173749698.1">
    <property type="nucleotide sequence ID" value="NZ_JAAITA010000015.1"/>
</dbReference>
<dbReference type="InterPro" id="IPR013249">
    <property type="entry name" value="RNA_pol_sigma70_r4_t2"/>
</dbReference>
<evidence type="ECO:0000256" key="1">
    <source>
        <dbReference type="ARBA" id="ARBA00010641"/>
    </source>
</evidence>
<proteinExistence type="inferred from homology"/>
<reference evidence="8 9" key="1">
    <citation type="journal article" date="2020" name="Cell Host Microbe">
        <title>Functional and Genomic Variation between Human-Derived Isolates of Lachnospiraceae Reveals Inter- and Intra-Species Diversity.</title>
        <authorList>
            <person name="Sorbara M.T."/>
            <person name="Littmann E.R."/>
            <person name="Fontana E."/>
            <person name="Moody T.U."/>
            <person name="Kohout C.E."/>
            <person name="Gjonbalaj M."/>
            <person name="Eaton V."/>
            <person name="Seok R."/>
            <person name="Leiner I.M."/>
            <person name="Pamer E.G."/>
        </authorList>
    </citation>
    <scope>NUCLEOTIDE SEQUENCE [LARGE SCALE GENOMIC DNA]</scope>
    <source>
        <strain evidence="8 9">MSK.15.26</strain>
    </source>
</reference>
<dbReference type="Gene3D" id="1.10.1740.10">
    <property type="match status" value="1"/>
</dbReference>
<protein>
    <submittedName>
        <fullName evidence="8">RNA polymerase sigma factor</fullName>
    </submittedName>
</protein>
<evidence type="ECO:0000256" key="5">
    <source>
        <dbReference type="ARBA" id="ARBA00023163"/>
    </source>
</evidence>
<dbReference type="PANTHER" id="PTHR43133:SF8">
    <property type="entry name" value="RNA POLYMERASE SIGMA FACTOR HI_1459-RELATED"/>
    <property type="match status" value="1"/>
</dbReference>
<evidence type="ECO:0000259" key="6">
    <source>
        <dbReference type="Pfam" id="PF04542"/>
    </source>
</evidence>
<keyword evidence="4" id="KW-0238">DNA-binding</keyword>
<comment type="caution">
    <text evidence="8">The sequence shown here is derived from an EMBL/GenBank/DDBJ whole genome shotgun (WGS) entry which is preliminary data.</text>
</comment>
<name>A0ABX2ICD7_BLAHA</name>
<dbReference type="PANTHER" id="PTHR43133">
    <property type="entry name" value="RNA POLYMERASE ECF-TYPE SIGMA FACTO"/>
    <property type="match status" value="1"/>
</dbReference>
<dbReference type="InterPro" id="IPR039425">
    <property type="entry name" value="RNA_pol_sigma-70-like"/>
</dbReference>
<evidence type="ECO:0000313" key="9">
    <source>
        <dbReference type="Proteomes" id="UP000822142"/>
    </source>
</evidence>
<sequence>MSADIEEQYDKIYRYCYFKTQNAALAEDLTQECFLKYISQNTYVERGKELAYLYTIARNLCMDTFRRKAFVPLDENAGTEEVLLHRAELKLCVRQALCLLSYQEQELLLLRYAEQLSVKQISAITGLSRFAVYRKSGQALDKLRQHLRKEDFL</sequence>
<dbReference type="InterPro" id="IPR036388">
    <property type="entry name" value="WH-like_DNA-bd_sf"/>
</dbReference>
<evidence type="ECO:0000259" key="7">
    <source>
        <dbReference type="Pfam" id="PF08281"/>
    </source>
</evidence>
<gene>
    <name evidence="8" type="ORF">G5A70_11025</name>
</gene>
<dbReference type="EMBL" id="JAAITA010000015">
    <property type="protein sequence ID" value="NSJ86692.1"/>
    <property type="molecule type" value="Genomic_DNA"/>
</dbReference>
<dbReference type="InterPro" id="IPR013325">
    <property type="entry name" value="RNA_pol_sigma_r2"/>
</dbReference>
<evidence type="ECO:0000256" key="4">
    <source>
        <dbReference type="ARBA" id="ARBA00023125"/>
    </source>
</evidence>
<dbReference type="Pfam" id="PF08281">
    <property type="entry name" value="Sigma70_r4_2"/>
    <property type="match status" value="1"/>
</dbReference>
<keyword evidence="9" id="KW-1185">Reference proteome</keyword>
<dbReference type="InterPro" id="IPR007627">
    <property type="entry name" value="RNA_pol_sigma70_r2"/>
</dbReference>
<dbReference type="Pfam" id="PF04542">
    <property type="entry name" value="Sigma70_r2"/>
    <property type="match status" value="1"/>
</dbReference>
<dbReference type="SUPFAM" id="SSF88659">
    <property type="entry name" value="Sigma3 and sigma4 domains of RNA polymerase sigma factors"/>
    <property type="match status" value="1"/>
</dbReference>
<keyword evidence="3" id="KW-0731">Sigma factor</keyword>
<accession>A0ABX2ICD7</accession>
<dbReference type="Proteomes" id="UP000822142">
    <property type="component" value="Unassembled WGS sequence"/>
</dbReference>
<feature type="domain" description="RNA polymerase sigma factor 70 region 4 type 2" evidence="7">
    <location>
        <begin position="91"/>
        <end position="143"/>
    </location>
</feature>
<dbReference type="Gene3D" id="1.10.10.10">
    <property type="entry name" value="Winged helix-like DNA-binding domain superfamily/Winged helix DNA-binding domain"/>
    <property type="match status" value="1"/>
</dbReference>
<dbReference type="SUPFAM" id="SSF88946">
    <property type="entry name" value="Sigma2 domain of RNA polymerase sigma factors"/>
    <property type="match status" value="1"/>
</dbReference>
<evidence type="ECO:0000256" key="2">
    <source>
        <dbReference type="ARBA" id="ARBA00023015"/>
    </source>
</evidence>
<dbReference type="InterPro" id="IPR014284">
    <property type="entry name" value="RNA_pol_sigma-70_dom"/>
</dbReference>
<feature type="domain" description="RNA polymerase sigma-70 region 2" evidence="6">
    <location>
        <begin position="7"/>
        <end position="69"/>
    </location>
</feature>
<evidence type="ECO:0000256" key="3">
    <source>
        <dbReference type="ARBA" id="ARBA00023082"/>
    </source>
</evidence>
<comment type="similarity">
    <text evidence="1">Belongs to the sigma-70 factor family. ECF subfamily.</text>
</comment>
<dbReference type="InterPro" id="IPR013324">
    <property type="entry name" value="RNA_pol_sigma_r3/r4-like"/>
</dbReference>
<keyword evidence="2" id="KW-0805">Transcription regulation</keyword>
<organism evidence="8 9">
    <name type="scientific">Blautia hansenii</name>
    <name type="common">Ruminococcus hansenii</name>
    <dbReference type="NCBI Taxonomy" id="1322"/>
    <lineage>
        <taxon>Bacteria</taxon>
        <taxon>Bacillati</taxon>
        <taxon>Bacillota</taxon>
        <taxon>Clostridia</taxon>
        <taxon>Lachnospirales</taxon>
        <taxon>Lachnospiraceae</taxon>
        <taxon>Blautia</taxon>
    </lineage>
</organism>
<evidence type="ECO:0000313" key="8">
    <source>
        <dbReference type="EMBL" id="NSJ86692.1"/>
    </source>
</evidence>